<dbReference type="SUPFAM" id="SSF51182">
    <property type="entry name" value="RmlC-like cupins"/>
    <property type="match status" value="1"/>
</dbReference>
<dbReference type="Pfam" id="PF00190">
    <property type="entry name" value="Cupin_1"/>
    <property type="match status" value="2"/>
</dbReference>
<evidence type="ECO:0000313" key="8">
    <source>
        <dbReference type="EMBL" id="OVA02411.1"/>
    </source>
</evidence>
<keyword evidence="2" id="KW-0758">Storage protein</keyword>
<gene>
    <name evidence="8" type="ORF">BVC80_9099g222</name>
</gene>
<feature type="region of interest" description="Disordered" evidence="5">
    <location>
        <begin position="207"/>
        <end position="227"/>
    </location>
</feature>
<dbReference type="InterPro" id="IPR006045">
    <property type="entry name" value="Cupin_1"/>
</dbReference>
<dbReference type="AlphaFoldDB" id="A0A200PW15"/>
<dbReference type="CDD" id="cd02243">
    <property type="entry name" value="cupin_11S_legumin_C"/>
    <property type="match status" value="1"/>
</dbReference>
<dbReference type="InterPro" id="IPR011051">
    <property type="entry name" value="RmlC_Cupin_sf"/>
</dbReference>
<feature type="compositionally biased region" description="Basic and acidic residues" evidence="5">
    <location>
        <begin position="142"/>
        <end position="152"/>
    </location>
</feature>
<evidence type="ECO:0000256" key="5">
    <source>
        <dbReference type="SAM" id="MobiDB-lite"/>
    </source>
</evidence>
<feature type="compositionally biased region" description="Polar residues" evidence="5">
    <location>
        <begin position="208"/>
        <end position="218"/>
    </location>
</feature>
<dbReference type="PANTHER" id="PTHR31189:SF54">
    <property type="entry name" value="11S GLOBULIN SEED STORAGE PROTEIN 2-LIKE"/>
    <property type="match status" value="1"/>
</dbReference>
<evidence type="ECO:0000256" key="6">
    <source>
        <dbReference type="SAM" id="SignalP"/>
    </source>
</evidence>
<dbReference type="EMBL" id="MVGT01003956">
    <property type="protein sequence ID" value="OVA02411.1"/>
    <property type="molecule type" value="Genomic_DNA"/>
</dbReference>
<evidence type="ECO:0000256" key="2">
    <source>
        <dbReference type="ARBA" id="ARBA00022761"/>
    </source>
</evidence>
<feature type="region of interest" description="Disordered" evidence="5">
    <location>
        <begin position="122"/>
        <end position="155"/>
    </location>
</feature>
<organism evidence="8 9">
    <name type="scientific">Macleaya cordata</name>
    <name type="common">Five-seeded plume-poppy</name>
    <name type="synonym">Bocconia cordata</name>
    <dbReference type="NCBI Taxonomy" id="56857"/>
    <lineage>
        <taxon>Eukaryota</taxon>
        <taxon>Viridiplantae</taxon>
        <taxon>Streptophyta</taxon>
        <taxon>Embryophyta</taxon>
        <taxon>Tracheophyta</taxon>
        <taxon>Spermatophyta</taxon>
        <taxon>Magnoliopsida</taxon>
        <taxon>Ranunculales</taxon>
        <taxon>Papaveraceae</taxon>
        <taxon>Papaveroideae</taxon>
        <taxon>Macleaya</taxon>
    </lineage>
</organism>
<dbReference type="InterPro" id="IPR014710">
    <property type="entry name" value="RmlC-like_jellyroll"/>
</dbReference>
<evidence type="ECO:0000256" key="1">
    <source>
        <dbReference type="ARBA" id="ARBA00007178"/>
    </source>
</evidence>
<dbReference type="InParanoid" id="A0A200PW15"/>
<evidence type="ECO:0000313" key="9">
    <source>
        <dbReference type="Proteomes" id="UP000195402"/>
    </source>
</evidence>
<dbReference type="InterPro" id="IPR050253">
    <property type="entry name" value="Seed_Storage-Functional"/>
</dbReference>
<name>A0A200PW15_MACCD</name>
<feature type="signal peptide" evidence="6">
    <location>
        <begin position="1"/>
        <end position="25"/>
    </location>
</feature>
<reference evidence="8 9" key="1">
    <citation type="journal article" date="2017" name="Mol. Plant">
        <title>The Genome of Medicinal Plant Macleaya cordata Provides New Insights into Benzylisoquinoline Alkaloids Metabolism.</title>
        <authorList>
            <person name="Liu X."/>
            <person name="Liu Y."/>
            <person name="Huang P."/>
            <person name="Ma Y."/>
            <person name="Qing Z."/>
            <person name="Tang Q."/>
            <person name="Cao H."/>
            <person name="Cheng P."/>
            <person name="Zheng Y."/>
            <person name="Yuan Z."/>
            <person name="Zhou Y."/>
            <person name="Liu J."/>
            <person name="Tang Z."/>
            <person name="Zhuo Y."/>
            <person name="Zhang Y."/>
            <person name="Yu L."/>
            <person name="Huang J."/>
            <person name="Yang P."/>
            <person name="Peng Q."/>
            <person name="Zhang J."/>
            <person name="Jiang W."/>
            <person name="Zhang Z."/>
            <person name="Lin K."/>
            <person name="Ro D.K."/>
            <person name="Chen X."/>
            <person name="Xiong X."/>
            <person name="Shang Y."/>
            <person name="Huang S."/>
            <person name="Zeng J."/>
        </authorList>
    </citation>
    <scope>NUCLEOTIDE SEQUENCE [LARGE SCALE GENOMIC DNA]</scope>
    <source>
        <strain evidence="9">cv. BLH2017</strain>
        <tissue evidence="8">Root</tissue>
    </source>
</reference>
<dbReference type="PRINTS" id="PR00439">
    <property type="entry name" value="11SGLOBULIN"/>
</dbReference>
<evidence type="ECO:0000256" key="4">
    <source>
        <dbReference type="ARBA" id="ARBA00023157"/>
    </source>
</evidence>
<evidence type="ECO:0000259" key="7">
    <source>
        <dbReference type="SMART" id="SM00835"/>
    </source>
</evidence>
<keyword evidence="3" id="KW-0708">Seed storage protein</keyword>
<feature type="compositionally biased region" description="Polar residues" evidence="5">
    <location>
        <begin position="126"/>
        <end position="141"/>
    </location>
</feature>
<comment type="caution">
    <text evidence="8">The sequence shown here is derived from an EMBL/GenBank/DDBJ whole genome shotgun (WGS) entry which is preliminary data.</text>
</comment>
<evidence type="ECO:0000256" key="3">
    <source>
        <dbReference type="ARBA" id="ARBA00023129"/>
    </source>
</evidence>
<keyword evidence="9" id="KW-1185">Reference proteome</keyword>
<dbReference type="CDD" id="cd02242">
    <property type="entry name" value="cupin_11S_legumin_N"/>
    <property type="match status" value="1"/>
</dbReference>
<protein>
    <submittedName>
        <fullName evidence="8">11-S seed storage protein</fullName>
    </submittedName>
</protein>
<proteinExistence type="inferred from homology"/>
<sequence>MANTTIRALLSVLLLSLFLSSFVAAQQGTSSQSHQTRLGEARQCRIQQLTASQPSRRIESEGGVTELWDEYEDQFQCAGVAAMRNILQPNSLSLPNFSPSPRLVYIQQGRGMVGIAYPGCPETYHSRGQQSSRGTQGSEEQQGGRRMADQHQKVHRIRRGDIVAVPAGAAHWCANDGNEELIAVSVTDLNNQANQLEHKHRSFYLAGAQSQEKSTQRATRTESEQERETFNNVFQALDENMMAEAFGISVDVVRRMQKQDNRGLIVKVQRGELSMIRPEEEEESYEHQGRRNGLEETYCTMKINQYLDNPREADVYSRQAGRINTVNMHKLPILRFLGMSAEKGDLHPRAMHTPHWKMNAHSIVYITRGEGRFQVVDNNGKTVFDDRVREGDMVVIPQYFTAMKRAGQNGLEWVNFQTSTLPMESPLVGSTSAIKGMPLEVLTNSYQISYKDARDLKYNREEHVKLVPPSRTSSS</sequence>
<dbReference type="InterPro" id="IPR006044">
    <property type="entry name" value="11S_seedstore_pln"/>
</dbReference>
<dbReference type="OrthoDB" id="2016041at2759"/>
<feature type="domain" description="Cupin type-1" evidence="7">
    <location>
        <begin position="49"/>
        <end position="254"/>
    </location>
</feature>
<dbReference type="Proteomes" id="UP000195402">
    <property type="component" value="Unassembled WGS sequence"/>
</dbReference>
<dbReference type="SMART" id="SM00835">
    <property type="entry name" value="Cupin_1"/>
    <property type="match status" value="2"/>
</dbReference>
<feature type="chain" id="PRO_5012284149" evidence="6">
    <location>
        <begin position="26"/>
        <end position="475"/>
    </location>
</feature>
<keyword evidence="4" id="KW-1015">Disulfide bond</keyword>
<accession>A0A200PW15</accession>
<comment type="similarity">
    <text evidence="1">Belongs to the 11S seed storage protein (globulins) family.</text>
</comment>
<dbReference type="Gene3D" id="2.60.120.10">
    <property type="entry name" value="Jelly Rolls"/>
    <property type="match status" value="2"/>
</dbReference>
<dbReference type="OMA" id="AHWCAND"/>
<dbReference type="FunCoup" id="A0A200PW15">
    <property type="interactions" value="383"/>
</dbReference>
<keyword evidence="6" id="KW-0732">Signal</keyword>
<feature type="domain" description="Cupin type-1" evidence="7">
    <location>
        <begin position="305"/>
        <end position="454"/>
    </location>
</feature>
<dbReference type="GO" id="GO:0045735">
    <property type="term" value="F:nutrient reservoir activity"/>
    <property type="evidence" value="ECO:0007669"/>
    <property type="project" value="UniProtKB-KW"/>
</dbReference>
<dbReference type="STRING" id="56857.A0A200PW15"/>
<dbReference type="PANTHER" id="PTHR31189">
    <property type="entry name" value="OS03G0336100 PROTEIN-RELATED"/>
    <property type="match status" value="1"/>
</dbReference>
<dbReference type="FunFam" id="2.60.120.10:FF:000073">
    <property type="entry name" value="Glycinin G1"/>
    <property type="match status" value="1"/>
</dbReference>